<evidence type="ECO:0000259" key="1">
    <source>
        <dbReference type="Pfam" id="PF10124"/>
    </source>
</evidence>
<organism evidence="2">
    <name type="scientific">Pseudomonas aeruginosa</name>
    <dbReference type="NCBI Taxonomy" id="287"/>
    <lineage>
        <taxon>Bacteria</taxon>
        <taxon>Pseudomonadati</taxon>
        <taxon>Pseudomonadota</taxon>
        <taxon>Gammaproteobacteria</taxon>
        <taxon>Pseudomonadales</taxon>
        <taxon>Pseudomonadaceae</taxon>
        <taxon>Pseudomonas</taxon>
    </lineage>
</organism>
<reference evidence="2" key="1">
    <citation type="submission" date="2019-09" db="EMBL/GenBank/DDBJ databases">
        <authorList>
            <person name="Gross C."/>
            <person name="Bohn E."/>
        </authorList>
    </citation>
    <scope>NUCLEOTIDE SEQUENCE</scope>
    <source>
        <strain evidence="2">ID40</strain>
    </source>
</reference>
<evidence type="ECO:0000313" key="2">
    <source>
        <dbReference type="EMBL" id="VVH79015.1"/>
    </source>
</evidence>
<feature type="domain" description="Bacteriophage Mu GpT" evidence="1">
    <location>
        <begin position="233"/>
        <end position="298"/>
    </location>
</feature>
<dbReference type="EMBL" id="LR700248">
    <property type="protein sequence ID" value="VVH79015.1"/>
    <property type="molecule type" value="Genomic_DNA"/>
</dbReference>
<dbReference type="AlphaFoldDB" id="A0A5E5QSE5"/>
<dbReference type="RefSeq" id="WP_057383980.1">
    <property type="nucleotide sequence ID" value="NZ_CP195324.1"/>
</dbReference>
<name>A0A5E5QSE5_PSEAI</name>
<feature type="domain" description="Bacteriophage Mu GpT" evidence="1">
    <location>
        <begin position="8"/>
        <end position="150"/>
    </location>
</feature>
<accession>A0A5E5QSE5</accession>
<protein>
    <submittedName>
        <fullName evidence="2">Mu-like prophage major head subunit gpT</fullName>
    </submittedName>
</protein>
<dbReference type="Pfam" id="PF10124">
    <property type="entry name" value="Mu-like_gpT"/>
    <property type="match status" value="3"/>
</dbReference>
<sequence length="302" mass="33227">MIINAENLETLFTDLRAEYDAAFAASPSVWERIAMKIPSNSGDNLYIWLKGFPKMRRWIGAKHVKNIEAENYQLINEDFEATISVLRKHVEDDKVGIYMPQSKMMGFAASQLPDELVFEAVNNGFTARCHDGRYFFDTDHSVGGQSVSNKGSAPLSNANLAEAEAGFGAAKLAMRSLKDEEGRPLNVTPTTLLVGPALEDTSRLLLSNDKLADGSPNPYKGAAELLVDGRVESPTAWYLLDTSKPILPFIYQPRSEPEFVAQVSDESVSVFYLNEYKFGVEARGTSGYGFWQLAYGSTGIGG</sequence>
<feature type="domain" description="Bacteriophage Mu GpT" evidence="1">
    <location>
        <begin position="165"/>
        <end position="227"/>
    </location>
</feature>
<gene>
    <name evidence="2" type="ORF">TUEID40_00162</name>
</gene>
<proteinExistence type="predicted"/>
<dbReference type="InterPro" id="IPR018774">
    <property type="entry name" value="Phage_Mu_GpT"/>
</dbReference>